<dbReference type="AlphaFoldDB" id="C0BU66"/>
<dbReference type="RefSeq" id="WP_004222599.1">
    <property type="nucleotide sequence ID" value="NZ_ABXX02000003.1"/>
</dbReference>
<feature type="compositionally biased region" description="Basic and acidic residues" evidence="2">
    <location>
        <begin position="540"/>
        <end position="580"/>
    </location>
</feature>
<feature type="region of interest" description="Disordered" evidence="2">
    <location>
        <begin position="539"/>
        <end position="583"/>
    </location>
</feature>
<keyword evidence="1" id="KW-0175">Coiled coil</keyword>
<comment type="caution">
    <text evidence="3">The sequence shown here is derived from an EMBL/GenBank/DDBJ whole genome shotgun (WGS) entry which is preliminary data.</text>
</comment>
<dbReference type="eggNOG" id="ENOG5030HSE">
    <property type="taxonomic scope" value="Bacteria"/>
</dbReference>
<reference evidence="3 4" key="1">
    <citation type="submission" date="2009-02" db="EMBL/GenBank/DDBJ databases">
        <title>Draft genome sequence of Bifidobacterium pseudocatenulatum (DSM 20438).</title>
        <authorList>
            <person name="Sudarsanam P."/>
            <person name="Ley R."/>
            <person name="Guruge J."/>
            <person name="Turnbaugh P.J."/>
            <person name="Mahowald M."/>
            <person name="Liep D."/>
            <person name="Gordon J."/>
        </authorList>
    </citation>
    <scope>NUCLEOTIDE SEQUENCE [LARGE SCALE GENOMIC DNA]</scope>
    <source>
        <strain evidence="3 4">DSM 20438</strain>
    </source>
</reference>
<organism evidence="3 4">
    <name type="scientific">Bifidobacterium pseudocatenulatum DSM 20438 = JCM 1200 = LMG 10505</name>
    <dbReference type="NCBI Taxonomy" id="547043"/>
    <lineage>
        <taxon>Bacteria</taxon>
        <taxon>Bacillati</taxon>
        <taxon>Actinomycetota</taxon>
        <taxon>Actinomycetes</taxon>
        <taxon>Bifidobacteriales</taxon>
        <taxon>Bifidobacteriaceae</taxon>
        <taxon>Bifidobacterium</taxon>
    </lineage>
</organism>
<reference evidence="3 4" key="2">
    <citation type="submission" date="2009-02" db="EMBL/GenBank/DDBJ databases">
        <authorList>
            <person name="Fulton L."/>
            <person name="Clifton S."/>
            <person name="Fulton B."/>
            <person name="Xu J."/>
            <person name="Minx P."/>
            <person name="Pepin K.H."/>
            <person name="Johnson M."/>
            <person name="Bhonagiri V."/>
            <person name="Nash W.E."/>
            <person name="Mardis E.R."/>
            <person name="Wilson R.K."/>
        </authorList>
    </citation>
    <scope>NUCLEOTIDE SEQUENCE [LARGE SCALE GENOMIC DNA]</scope>
    <source>
        <strain evidence="3 4">DSM 20438</strain>
    </source>
</reference>
<sequence>MNQQEQATKSAAIFQDTINGTNDPTPWPVTMWASSGDTIWTAGTARTAGEDSVGMIYGPGDTIVHRNTIAGDTTRATESFAIRPADGQSPMDAMLAGIEQWNHRHPDRWDTVAEPGRYRMTDPTTGRPLPMGWSDSLAVAASAAGRLDPDLLQASLMQNAVEHEPRPCVFFLEDNGYDLMVFSWHRNQQGLFDAMTFKHLQYDDLSMQITTISHSEDMRESFPAKSMSDGELLTQSRVYRDEYQHWREQDGGSVAQGMTGRVMRSGLLKPGLEQKPLLNLNDGRRAPDWDEFTDQAAISILQGRPVSPTPALPQQEQPAQSADPATETQTPAWTAAMAKQVWPNAWVANRLAHTYILRAKDGRDWPKMIVGLPRGTVIDGQDLTGWATDMFMSGKNQRQKNEGRAVNLRFKPDTPVELFTGRGTERRTMQVDPQTLVQTIIDAQKRNRDAEETLDTASVELADKTVEESWPQISRMQGRFTEYQRAGTYKPAVAMKWARRLVDRTAETDEGRWTSRQRRQAAGLLIQELAAAQETLAEPFAHEDEYRQKQAELERLTSKPDETRETEGRDQKTTQKERSENMPLTQENVRRLLEQDPDITGITQGGNAMGNYLEARLTDGRAVQIDFHDNPAWKDTDRLAGRIEVSYANRPQAEWQYDDNDMADREHTVIDPSDPDAEGRLAKAVKAREDAGYLVTKVEEDPAILYERHRKASCLHASHILERYDSPDPTAVGILHGIVSEVNAHDPENDIAAYLTYPSDKAVQLAGDGLTEADIAEKREMGGWDPRTDPLMRINEQGDWTGVTQQQADQLVWDNRDEILARASYDSELSTWTLHQLDQLKEPQPAQSLDRDRPEPDREAPAQTESTTKRRGPRL</sequence>
<dbReference type="EMBL" id="ABXX02000003">
    <property type="protein sequence ID" value="EEG70917.1"/>
    <property type="molecule type" value="Genomic_DNA"/>
</dbReference>
<accession>C0BU66</accession>
<evidence type="ECO:0000313" key="4">
    <source>
        <dbReference type="Proteomes" id="UP000003875"/>
    </source>
</evidence>
<gene>
    <name evidence="3" type="ORF">BIFPSEUDO_03947</name>
</gene>
<dbReference type="PATRIC" id="fig|547043.19.peg.1199"/>
<dbReference type="Proteomes" id="UP000003875">
    <property type="component" value="Unassembled WGS sequence"/>
</dbReference>
<protein>
    <submittedName>
        <fullName evidence="3">Uncharacterized protein</fullName>
    </submittedName>
</protein>
<feature type="coiled-coil region" evidence="1">
    <location>
        <begin position="440"/>
        <end position="467"/>
    </location>
</feature>
<dbReference type="KEGG" id="bpsc:BBPC_1147"/>
<evidence type="ECO:0000313" key="3">
    <source>
        <dbReference type="EMBL" id="EEG70917.1"/>
    </source>
</evidence>
<feature type="compositionally biased region" description="Basic and acidic residues" evidence="2">
    <location>
        <begin position="849"/>
        <end position="860"/>
    </location>
</feature>
<name>C0BU66_BIFPS</name>
<proteinExistence type="predicted"/>
<dbReference type="GeneID" id="45600357"/>
<evidence type="ECO:0000256" key="2">
    <source>
        <dbReference type="SAM" id="MobiDB-lite"/>
    </source>
</evidence>
<evidence type="ECO:0000256" key="1">
    <source>
        <dbReference type="SAM" id="Coils"/>
    </source>
</evidence>
<feature type="region of interest" description="Disordered" evidence="2">
    <location>
        <begin position="836"/>
        <end position="875"/>
    </location>
</feature>
<feature type="region of interest" description="Disordered" evidence="2">
    <location>
        <begin position="304"/>
        <end position="330"/>
    </location>
</feature>